<feature type="domain" description="Histidine kinase" evidence="9">
    <location>
        <begin position="283"/>
        <end position="503"/>
    </location>
</feature>
<dbReference type="InterPro" id="IPR004358">
    <property type="entry name" value="Sig_transdc_His_kin-like_C"/>
</dbReference>
<dbReference type="RefSeq" id="WP_183417336.1">
    <property type="nucleotide sequence ID" value="NZ_JACHXA010000009.1"/>
</dbReference>
<evidence type="ECO:0000256" key="8">
    <source>
        <dbReference type="SAM" id="Phobius"/>
    </source>
</evidence>
<evidence type="ECO:0000256" key="3">
    <source>
        <dbReference type="ARBA" id="ARBA00012438"/>
    </source>
</evidence>
<dbReference type="PROSITE" id="PS50839">
    <property type="entry name" value="CHASE"/>
    <property type="match status" value="1"/>
</dbReference>
<keyword evidence="11" id="KW-0808">Transferase</keyword>
<dbReference type="InterPro" id="IPR003661">
    <property type="entry name" value="HisK_dim/P_dom"/>
</dbReference>
<dbReference type="InterPro" id="IPR006189">
    <property type="entry name" value="CHASE_dom"/>
</dbReference>
<dbReference type="PANTHER" id="PTHR43065">
    <property type="entry name" value="SENSOR HISTIDINE KINASE"/>
    <property type="match status" value="1"/>
</dbReference>
<dbReference type="Gene3D" id="3.30.565.10">
    <property type="entry name" value="Histidine kinase-like ATPase, C-terminal domain"/>
    <property type="match status" value="1"/>
</dbReference>
<dbReference type="PRINTS" id="PR00344">
    <property type="entry name" value="BCTRLSENSOR"/>
</dbReference>
<dbReference type="InterPro" id="IPR036097">
    <property type="entry name" value="HisK_dim/P_sf"/>
</dbReference>
<dbReference type="GO" id="GO:0016020">
    <property type="term" value="C:membrane"/>
    <property type="evidence" value="ECO:0007669"/>
    <property type="project" value="UniProtKB-SubCell"/>
</dbReference>
<dbReference type="SMART" id="SM00387">
    <property type="entry name" value="HATPase_c"/>
    <property type="match status" value="1"/>
</dbReference>
<protein>
    <recommendedName>
        <fullName evidence="3">histidine kinase</fullName>
        <ecNumber evidence="3">2.7.13.3</ecNumber>
    </recommendedName>
</protein>
<evidence type="ECO:0000313" key="12">
    <source>
        <dbReference type="Proteomes" id="UP000581135"/>
    </source>
</evidence>
<comment type="catalytic activity">
    <reaction evidence="1">
        <text>ATP + protein L-histidine = ADP + protein N-phospho-L-histidine.</text>
        <dbReference type="EC" id="2.7.13.3"/>
    </reaction>
</comment>
<proteinExistence type="predicted"/>
<dbReference type="Pfam" id="PF03924">
    <property type="entry name" value="CHASE"/>
    <property type="match status" value="1"/>
</dbReference>
<evidence type="ECO:0000256" key="4">
    <source>
        <dbReference type="ARBA" id="ARBA00022553"/>
    </source>
</evidence>
<dbReference type="EC" id="2.7.13.3" evidence="3"/>
<evidence type="ECO:0000256" key="7">
    <source>
        <dbReference type="ARBA" id="ARBA00023136"/>
    </source>
</evidence>
<reference evidence="11 12" key="1">
    <citation type="submission" date="2020-08" db="EMBL/GenBank/DDBJ databases">
        <title>Genomic Encyclopedia of Type Strains, Phase III (KMG-III): the genomes of soil and plant-associated and newly described type strains.</title>
        <authorList>
            <person name="Whitman W."/>
        </authorList>
    </citation>
    <scope>NUCLEOTIDE SEQUENCE [LARGE SCALE GENOMIC DNA]</scope>
    <source>
        <strain evidence="11 12">CECT 8803</strain>
    </source>
</reference>
<feature type="domain" description="CHASE" evidence="10">
    <location>
        <begin position="68"/>
        <end position="216"/>
    </location>
</feature>
<dbReference type="Gene3D" id="3.30.450.350">
    <property type="entry name" value="CHASE domain"/>
    <property type="match status" value="1"/>
</dbReference>
<dbReference type="SUPFAM" id="SSF47384">
    <property type="entry name" value="Homodimeric domain of signal transducing histidine kinase"/>
    <property type="match status" value="1"/>
</dbReference>
<dbReference type="Pfam" id="PF02518">
    <property type="entry name" value="HATPase_c"/>
    <property type="match status" value="1"/>
</dbReference>
<dbReference type="SMART" id="SM01079">
    <property type="entry name" value="CHASE"/>
    <property type="match status" value="1"/>
</dbReference>
<keyword evidence="4" id="KW-0597">Phosphoprotein</keyword>
<keyword evidence="12" id="KW-1185">Reference proteome</keyword>
<keyword evidence="7 8" id="KW-0472">Membrane</keyword>
<dbReference type="AlphaFoldDB" id="A0A839SWS0"/>
<evidence type="ECO:0000256" key="5">
    <source>
        <dbReference type="ARBA" id="ARBA00022692"/>
    </source>
</evidence>
<comment type="subcellular location">
    <subcellularLocation>
        <location evidence="2">Membrane</location>
    </subcellularLocation>
</comment>
<dbReference type="Pfam" id="PF00512">
    <property type="entry name" value="HisKA"/>
    <property type="match status" value="1"/>
</dbReference>
<dbReference type="EMBL" id="JACHXA010000009">
    <property type="protein sequence ID" value="MBB3066499.1"/>
    <property type="molecule type" value="Genomic_DNA"/>
</dbReference>
<sequence length="507" mass="54922">MDRQRQLTNQLSATRARIELSLFNKLSLPIALASFVKSNRDFTEAEFERFATALEERVPGVLSLQLAPDAVVTYITNKEQNAKAIGHDLVADPNRVKEVLDSISRNEFIVAGPLTLIQGGSAIIARLPIFLEGVTSRTGIENFWGFATVLVSADAVLGPDLLGRFETEKSDPFRISVRGKHGRGESGDMVFGTEEDWDRRDGSLEILLPNGSWVIGGTFLAHPSNWLLLILAPMVTGVAVFIGFYMTLSAQERLIQATKDNAKLQAEMLDREKSLALSMISSGVAHEFNNLLMAISSTVDVIKLDDTLSEQTLEDVSLLKGETKRGQRLTQQLLAYSREMELSPQTVKLSQLIAQTLIMARPMVGASITIELKSDDVSDDEVRLDVAEFKGALLNLVRNAQDAMPTGGTIAFSVAGATRRTTSGDEKNENWVELLVVDTGVGMSQEVLSNVLVPFYTTKEVGKGTGLGLPMVAGVVEASKGELSISSIEGKGTTIRILLPAATATLS</sequence>
<dbReference type="InterPro" id="IPR005467">
    <property type="entry name" value="His_kinase_dom"/>
</dbReference>
<gene>
    <name evidence="11" type="ORF">FHR98_002807</name>
</gene>
<evidence type="ECO:0000313" key="11">
    <source>
        <dbReference type="EMBL" id="MBB3066499.1"/>
    </source>
</evidence>
<dbReference type="CDD" id="cd00082">
    <property type="entry name" value="HisKA"/>
    <property type="match status" value="1"/>
</dbReference>
<comment type="caution">
    <text evidence="11">The sequence shown here is derived from an EMBL/GenBank/DDBJ whole genome shotgun (WGS) entry which is preliminary data.</text>
</comment>
<evidence type="ECO:0000256" key="2">
    <source>
        <dbReference type="ARBA" id="ARBA00004370"/>
    </source>
</evidence>
<dbReference type="InterPro" id="IPR003594">
    <property type="entry name" value="HATPase_dom"/>
</dbReference>
<dbReference type="GO" id="GO:0000155">
    <property type="term" value="F:phosphorelay sensor kinase activity"/>
    <property type="evidence" value="ECO:0007669"/>
    <property type="project" value="InterPro"/>
</dbReference>
<organism evidence="11 12">
    <name type="scientific">Limibacillus halophilus</name>
    <dbReference type="NCBI Taxonomy" id="1579333"/>
    <lineage>
        <taxon>Bacteria</taxon>
        <taxon>Pseudomonadati</taxon>
        <taxon>Pseudomonadota</taxon>
        <taxon>Alphaproteobacteria</taxon>
        <taxon>Rhodospirillales</taxon>
        <taxon>Rhodovibrionaceae</taxon>
        <taxon>Limibacillus</taxon>
    </lineage>
</organism>
<accession>A0A839SWS0</accession>
<keyword evidence="6 8" id="KW-1133">Transmembrane helix</keyword>
<dbReference type="PANTHER" id="PTHR43065:SF49">
    <property type="entry name" value="HISTIDINE KINASE"/>
    <property type="match status" value="1"/>
</dbReference>
<dbReference type="SUPFAM" id="SSF55874">
    <property type="entry name" value="ATPase domain of HSP90 chaperone/DNA topoisomerase II/histidine kinase"/>
    <property type="match status" value="1"/>
</dbReference>
<dbReference type="InterPro" id="IPR036890">
    <property type="entry name" value="HATPase_C_sf"/>
</dbReference>
<dbReference type="Gene3D" id="1.10.287.130">
    <property type="match status" value="1"/>
</dbReference>
<keyword evidence="11" id="KW-0418">Kinase</keyword>
<dbReference type="PROSITE" id="PS50109">
    <property type="entry name" value="HIS_KIN"/>
    <property type="match status" value="1"/>
</dbReference>
<evidence type="ECO:0000256" key="6">
    <source>
        <dbReference type="ARBA" id="ARBA00022989"/>
    </source>
</evidence>
<feature type="transmembrane region" description="Helical" evidence="8">
    <location>
        <begin position="226"/>
        <end position="248"/>
    </location>
</feature>
<evidence type="ECO:0000259" key="9">
    <source>
        <dbReference type="PROSITE" id="PS50109"/>
    </source>
</evidence>
<dbReference type="Proteomes" id="UP000581135">
    <property type="component" value="Unassembled WGS sequence"/>
</dbReference>
<dbReference type="SMART" id="SM00388">
    <property type="entry name" value="HisKA"/>
    <property type="match status" value="1"/>
</dbReference>
<evidence type="ECO:0000256" key="1">
    <source>
        <dbReference type="ARBA" id="ARBA00000085"/>
    </source>
</evidence>
<evidence type="ECO:0000259" key="10">
    <source>
        <dbReference type="PROSITE" id="PS50839"/>
    </source>
</evidence>
<dbReference type="InterPro" id="IPR042240">
    <property type="entry name" value="CHASE_sf"/>
</dbReference>
<name>A0A839SWS0_9PROT</name>
<keyword evidence="5 8" id="KW-0812">Transmembrane</keyword>